<name>A0A1H0XKK5_9ACTN</name>
<organism evidence="1 2">
    <name type="scientific">Thermostaphylospora chromogena</name>
    <dbReference type="NCBI Taxonomy" id="35622"/>
    <lineage>
        <taxon>Bacteria</taxon>
        <taxon>Bacillati</taxon>
        <taxon>Actinomycetota</taxon>
        <taxon>Actinomycetes</taxon>
        <taxon>Streptosporangiales</taxon>
        <taxon>Thermomonosporaceae</taxon>
        <taxon>Thermostaphylospora</taxon>
    </lineage>
</organism>
<gene>
    <name evidence="1" type="ORF">SAMN04489764_0045</name>
</gene>
<accession>A0A1H0XKK5</accession>
<protein>
    <submittedName>
        <fullName evidence="1">Uncharacterized protein</fullName>
    </submittedName>
</protein>
<dbReference type="AlphaFoldDB" id="A0A1H0XKK5"/>
<dbReference type="RefSeq" id="WP_131815388.1">
    <property type="nucleotide sequence ID" value="NZ_FNKK01000001.1"/>
</dbReference>
<reference evidence="1 2" key="1">
    <citation type="submission" date="2016-10" db="EMBL/GenBank/DDBJ databases">
        <authorList>
            <person name="de Groot N.N."/>
        </authorList>
    </citation>
    <scope>NUCLEOTIDE SEQUENCE [LARGE SCALE GENOMIC DNA]</scope>
    <source>
        <strain evidence="1 2">DSM 43794</strain>
    </source>
</reference>
<proteinExistence type="predicted"/>
<dbReference type="STRING" id="35622.SAMN04489764_0045"/>
<evidence type="ECO:0000313" key="1">
    <source>
        <dbReference type="EMBL" id="SDQ03341.1"/>
    </source>
</evidence>
<keyword evidence="2" id="KW-1185">Reference proteome</keyword>
<dbReference type="EMBL" id="FNKK01000001">
    <property type="protein sequence ID" value="SDQ03341.1"/>
    <property type="molecule type" value="Genomic_DNA"/>
</dbReference>
<dbReference type="Proteomes" id="UP000217103">
    <property type="component" value="Unassembled WGS sequence"/>
</dbReference>
<sequence length="63" mass="6875">MHLVATVGLVTLGGHAGGPLAKLISPRRSMDLRLKRRDRRVWHPSLNLPRGGLGCLTLRRGAL</sequence>
<evidence type="ECO:0000313" key="2">
    <source>
        <dbReference type="Proteomes" id="UP000217103"/>
    </source>
</evidence>